<dbReference type="STRING" id="1094489.BAnh1_10650"/>
<dbReference type="HOGENOM" id="CLU_068461_0_1_5"/>
<sequence length="223" mass="25105">MKRNEFERYKAEARSFDQDRMLTLHRITRASLCVAGVAVVAAIASSLAIIALTPLKTVEPFVIRVDNSTGIVEVVSALKDGPQNIDEAVTRYFAAQYVRSREGFVNSEAEENFKIVSLLSSPEEQQRFAQWFGANNPQSPQLLYQNAVATISIKSISFVSKNVVQVRYFRTIRNNDNNTETITHWVATLTFEYVNASISTQDRLVNPLGFVVREYHADPEVVN</sequence>
<accession>M1NUI4</accession>
<evidence type="ECO:0000256" key="6">
    <source>
        <dbReference type="ARBA" id="ARBA00037847"/>
    </source>
</evidence>
<dbReference type="RefSeq" id="WP_015398437.1">
    <property type="nucleotide sequence ID" value="NC_020300.1"/>
</dbReference>
<proteinExistence type="inferred from homology"/>
<reference evidence="9 10" key="1">
    <citation type="journal article" date="2013" name="PLoS Genet.">
        <title>A gene transfer agent and a dynamic repertoire of secretion systems hold the keys to the explosive radiation of the emerging pathogen Bartonella.</title>
        <authorList>
            <person name="Guy L."/>
            <person name="Nystedt B."/>
            <person name="Toft C."/>
            <person name="Zaremba-Niedzwiedzka K."/>
            <person name="Berglund E.C."/>
            <person name="Granberg F."/>
            <person name="Naslund K."/>
            <person name="Eriksson A.S."/>
            <person name="Andersson S.G."/>
        </authorList>
    </citation>
    <scope>NUCLEOTIDE SEQUENCE [LARGE SCALE GENOMIC DNA]</scope>
    <source>
        <strain evidence="9 10">Aust/NH1</strain>
    </source>
</reference>
<feature type="domain" description="Bacterial virulence protein VirB8" evidence="8">
    <location>
        <begin position="13"/>
        <end position="220"/>
    </location>
</feature>
<dbReference type="GO" id="GO:0016020">
    <property type="term" value="C:membrane"/>
    <property type="evidence" value="ECO:0007669"/>
    <property type="project" value="InterPro"/>
</dbReference>
<feature type="transmembrane region" description="Helical" evidence="7">
    <location>
        <begin position="30"/>
        <end position="52"/>
    </location>
</feature>
<dbReference type="eggNOG" id="COG3736">
    <property type="taxonomic scope" value="Bacteria"/>
</dbReference>
<evidence type="ECO:0000256" key="5">
    <source>
        <dbReference type="ARBA" id="ARBA00023136"/>
    </source>
</evidence>
<keyword evidence="4 7" id="KW-1133">Transmembrane helix</keyword>
<dbReference type="Gene3D" id="3.10.450.230">
    <property type="entry name" value="VirB8 protein"/>
    <property type="match status" value="1"/>
</dbReference>
<dbReference type="PATRIC" id="fig|1094489.3.peg.1310"/>
<comment type="similarity">
    <text evidence="1">Belongs to the virB8 family.</text>
</comment>
<evidence type="ECO:0000256" key="2">
    <source>
        <dbReference type="ARBA" id="ARBA00014420"/>
    </source>
</evidence>
<evidence type="ECO:0000313" key="9">
    <source>
        <dbReference type="EMBL" id="AGF74933.1"/>
    </source>
</evidence>
<dbReference type="KEGG" id="baus:BAnh1_10650"/>
<evidence type="ECO:0000256" key="7">
    <source>
        <dbReference type="SAM" id="Phobius"/>
    </source>
</evidence>
<keyword evidence="5 7" id="KW-0472">Membrane</keyword>
<evidence type="ECO:0000259" key="8">
    <source>
        <dbReference type="Pfam" id="PF04335"/>
    </source>
</evidence>
<dbReference type="AlphaFoldDB" id="M1NUI4"/>
<evidence type="ECO:0000256" key="1">
    <source>
        <dbReference type="ARBA" id="ARBA00011070"/>
    </source>
</evidence>
<dbReference type="OrthoDB" id="7366154at2"/>
<dbReference type="CDD" id="cd16424">
    <property type="entry name" value="VirB8"/>
    <property type="match status" value="1"/>
</dbReference>
<dbReference type="InterPro" id="IPR007430">
    <property type="entry name" value="VirB8"/>
</dbReference>
<keyword evidence="3 7" id="KW-0812">Transmembrane</keyword>
<evidence type="ECO:0000256" key="4">
    <source>
        <dbReference type="ARBA" id="ARBA00022989"/>
    </source>
</evidence>
<dbReference type="Proteomes" id="UP000011729">
    <property type="component" value="Chromosome"/>
</dbReference>
<dbReference type="SUPFAM" id="SSF54427">
    <property type="entry name" value="NTF2-like"/>
    <property type="match status" value="1"/>
</dbReference>
<comment type="subcellular location">
    <subcellularLocation>
        <location evidence="6">Endomembrane system</location>
        <topology evidence="6">Single-pass membrane protein</topology>
    </subcellularLocation>
</comment>
<dbReference type="InterPro" id="IPR032710">
    <property type="entry name" value="NTF2-like_dom_sf"/>
</dbReference>
<dbReference type="InterPro" id="IPR026264">
    <property type="entry name" value="VirB8/PtlE"/>
</dbReference>
<gene>
    <name evidence="9" type="primary">vblB8</name>
    <name evidence="9" type="ordered locus">BAnh1_10650</name>
</gene>
<dbReference type="PIRSF" id="PIRSF003299">
    <property type="entry name" value="VirB8_PtlE"/>
    <property type="match status" value="1"/>
</dbReference>
<evidence type="ECO:0000313" key="10">
    <source>
        <dbReference type="Proteomes" id="UP000011729"/>
    </source>
</evidence>
<dbReference type="GO" id="GO:0030255">
    <property type="term" value="P:protein secretion by the type IV secretion system"/>
    <property type="evidence" value="ECO:0007669"/>
    <property type="project" value="InterPro"/>
</dbReference>
<keyword evidence="10" id="KW-1185">Reference proteome</keyword>
<protein>
    <recommendedName>
        <fullName evidence="2">Type IV secretion system protein virB8</fullName>
    </recommendedName>
</protein>
<organism evidence="9 10">
    <name type="scientific">Bartonella australis (strain Aust/NH1)</name>
    <dbReference type="NCBI Taxonomy" id="1094489"/>
    <lineage>
        <taxon>Bacteria</taxon>
        <taxon>Pseudomonadati</taxon>
        <taxon>Pseudomonadota</taxon>
        <taxon>Alphaproteobacteria</taxon>
        <taxon>Hyphomicrobiales</taxon>
        <taxon>Bartonellaceae</taxon>
        <taxon>Bartonella</taxon>
    </lineage>
</organism>
<dbReference type="Pfam" id="PF04335">
    <property type="entry name" value="VirB8"/>
    <property type="match status" value="1"/>
</dbReference>
<dbReference type="EMBL" id="CP003123">
    <property type="protein sequence ID" value="AGF74933.1"/>
    <property type="molecule type" value="Genomic_DNA"/>
</dbReference>
<evidence type="ECO:0000256" key="3">
    <source>
        <dbReference type="ARBA" id="ARBA00022692"/>
    </source>
</evidence>
<dbReference type="GO" id="GO:0012505">
    <property type="term" value="C:endomembrane system"/>
    <property type="evidence" value="ECO:0007669"/>
    <property type="project" value="UniProtKB-SubCell"/>
</dbReference>
<name>M1NUI4_BARAA</name>